<dbReference type="STRING" id="1231336.L248_0620"/>
<evidence type="ECO:0000313" key="2">
    <source>
        <dbReference type="EMBL" id="ERL64701.1"/>
    </source>
</evidence>
<sequence>MDKKLKQRLDHLTSGILGNKGFVKAVRDHPAQVGNLYVTNLNTLIGISEQTSITLRDVSKAMPQMRSRTLSKENFALLFLGVGQLSLVKLIVENNDKYTRYGRWLKTQPVAATLGARKLRRKSTLKDLDRLVRNGTFTANVQQASHLPQVYSVITALTDTLLTEDPGAYTPAMAALSVLIETLAPSMTRYIKLSVAAMAESGINFKPLKELQAPVDEAYRALSHHGVNPLSEGLPGGIAAEMALEAAMLNQRLYVVDLSDLYDRYLAELAPTQGDPNRPSVLAVTYRAEALAILGLYAFLALPAQRDWHLVLINDNSSGQVYSNIIAALRYAPIAKLLDDLPLLTIDGAPLDGDPAATSLSAPDAAAPVFTALTENAKLGNLFRYATIADPQHPTADETVLDVFHQLLVDYTGQYNDVVALLRNEKITAADVANAQAIDALYRTRITAAAMPFSTEEKFTMLIHLAQIFRVVLGHGLNQYNKLLSGIVANTDKMGGAALVPDIEKDNQLKALRAQLTAAQETEQQLKNRVQELTTLNDQAGRAAAERDRLVLENQDQETEITTLQKANADLQERLAAAIKNGGGEEQYDEAAVAKVVAFLNDPAVVVIGGYKKWQSRLAALLPEARFFDTDYLSYDVNITRNAKAVLLNTAHLNHSMFNRVKENVGERTKLLYSFSNHAKPELVLATLAEQVG</sequence>
<evidence type="ECO:0000313" key="3">
    <source>
        <dbReference type="Proteomes" id="UP000030647"/>
    </source>
</evidence>
<evidence type="ECO:0000256" key="1">
    <source>
        <dbReference type="SAM" id="Coils"/>
    </source>
</evidence>
<dbReference type="EMBL" id="KI271593">
    <property type="protein sequence ID" value="ERL64701.1"/>
    <property type="molecule type" value="Genomic_DNA"/>
</dbReference>
<dbReference type="Proteomes" id="UP000030647">
    <property type="component" value="Unassembled WGS sequence"/>
</dbReference>
<dbReference type="RefSeq" id="WP_022529952.1">
    <property type="nucleotide sequence ID" value="NZ_KI271593.1"/>
</dbReference>
<gene>
    <name evidence="2" type="ORF">L248_0620</name>
</gene>
<feature type="coiled-coil region" evidence="1">
    <location>
        <begin position="509"/>
        <end position="581"/>
    </location>
</feature>
<organism evidence="2 3">
    <name type="scientific">Schleiferilactobacillus shenzhenensis LY-73</name>
    <dbReference type="NCBI Taxonomy" id="1231336"/>
    <lineage>
        <taxon>Bacteria</taxon>
        <taxon>Bacillati</taxon>
        <taxon>Bacillota</taxon>
        <taxon>Bacilli</taxon>
        <taxon>Lactobacillales</taxon>
        <taxon>Lactobacillaceae</taxon>
        <taxon>Schleiferilactobacillus</taxon>
    </lineage>
</organism>
<dbReference type="OrthoDB" id="1625520at2"/>
<keyword evidence="1" id="KW-0175">Coiled coil</keyword>
<dbReference type="HOGENOM" id="CLU_397299_0_0_9"/>
<dbReference type="AlphaFoldDB" id="U4TIQ5"/>
<protein>
    <submittedName>
        <fullName evidence="2">Uncharacterized protein</fullName>
    </submittedName>
</protein>
<keyword evidence="3" id="KW-1185">Reference proteome</keyword>
<name>U4TIQ5_9LACO</name>
<accession>U4TIQ5</accession>
<proteinExistence type="predicted"/>
<reference evidence="3" key="1">
    <citation type="journal article" date="2013" name="Genome Announc.">
        <title>Whole-Genome Sequencing of Lactobacillus shenzhenensis Strain LY-73T.</title>
        <authorList>
            <person name="Lin Z."/>
            <person name="Liu Z."/>
            <person name="Yang R."/>
            <person name="Zou Y."/>
            <person name="Wan D."/>
            <person name="Chen J."/>
            <person name="Guo M."/>
            <person name="Zhao J."/>
            <person name="Fang C."/>
            <person name="Yang R."/>
            <person name="Liu F."/>
        </authorList>
    </citation>
    <scope>NUCLEOTIDE SEQUENCE [LARGE SCALE GENOMIC DNA]</scope>
    <source>
        <strain evidence="3">LY-73</strain>
    </source>
</reference>